<gene>
    <name evidence="3" type="ORF">CAMGR0001_0243</name>
</gene>
<evidence type="ECO:0000313" key="4">
    <source>
        <dbReference type="Proteomes" id="UP000005709"/>
    </source>
</evidence>
<keyword evidence="2" id="KW-0732">Signal</keyword>
<organism evidence="3 4">
    <name type="scientific">Campylobacter gracilis RM3268</name>
    <dbReference type="NCBI Taxonomy" id="553220"/>
    <lineage>
        <taxon>Bacteria</taxon>
        <taxon>Pseudomonadati</taxon>
        <taxon>Campylobacterota</taxon>
        <taxon>Epsilonproteobacteria</taxon>
        <taxon>Campylobacterales</taxon>
        <taxon>Campylobacteraceae</taxon>
        <taxon>Campylobacter</taxon>
    </lineage>
</organism>
<dbReference type="EMBL" id="ACYG01000030">
    <property type="protein sequence ID" value="EEV16630.1"/>
    <property type="molecule type" value="Genomic_DNA"/>
</dbReference>
<proteinExistence type="predicted"/>
<reference evidence="3 4" key="1">
    <citation type="submission" date="2009-07" db="EMBL/GenBank/DDBJ databases">
        <authorList>
            <person name="Madupu R."/>
            <person name="Sebastian Y."/>
            <person name="Durkin A.S."/>
            <person name="Torralba M."/>
            <person name="Methe B."/>
            <person name="Sutton G.G."/>
            <person name="Strausberg R.L."/>
            <person name="Nelson K.E."/>
        </authorList>
    </citation>
    <scope>NUCLEOTIDE SEQUENCE [LARGE SCALE GENOMIC DNA]</scope>
    <source>
        <strain evidence="3 4">RM3268</strain>
    </source>
</reference>
<evidence type="ECO:0008006" key="5">
    <source>
        <dbReference type="Google" id="ProtNLM"/>
    </source>
</evidence>
<dbReference type="AlphaFoldDB" id="C8PKM1"/>
<keyword evidence="4" id="KW-1185">Reference proteome</keyword>
<comment type="caution">
    <text evidence="3">The sequence shown here is derived from an EMBL/GenBank/DDBJ whole genome shotgun (WGS) entry which is preliminary data.</text>
</comment>
<feature type="signal peptide" evidence="2">
    <location>
        <begin position="1"/>
        <end position="20"/>
    </location>
</feature>
<name>C8PKM1_9BACT</name>
<feature type="chain" id="PRO_5002990809" description="Lipoprotein" evidence="2">
    <location>
        <begin position="21"/>
        <end position="55"/>
    </location>
</feature>
<accession>C8PKM1</accession>
<evidence type="ECO:0000256" key="2">
    <source>
        <dbReference type="SAM" id="SignalP"/>
    </source>
</evidence>
<evidence type="ECO:0000313" key="3">
    <source>
        <dbReference type="EMBL" id="EEV16630.1"/>
    </source>
</evidence>
<dbReference type="PROSITE" id="PS51257">
    <property type="entry name" value="PROKAR_LIPOPROTEIN"/>
    <property type="match status" value="1"/>
</dbReference>
<evidence type="ECO:0000256" key="1">
    <source>
        <dbReference type="SAM" id="MobiDB-lite"/>
    </source>
</evidence>
<feature type="region of interest" description="Disordered" evidence="1">
    <location>
        <begin position="36"/>
        <end position="55"/>
    </location>
</feature>
<dbReference type="Proteomes" id="UP000005709">
    <property type="component" value="Unassembled WGS sequence"/>
</dbReference>
<sequence length="55" mass="6001">MKLRKIASYALVSGFGLVMAGSLAGCDDRGQEQNVRLQEGALSGSKRSRRENIKF</sequence>
<protein>
    <recommendedName>
        <fullName evidence="5">Lipoprotein</fullName>
    </recommendedName>
</protein>